<sequence length="127" mass="14119">MSALSARRGFDSEHAEHAEQAEPLERFDAALRWASQHKLDATRSASASDPQQRRDRGRGHVLDRGQIDRDDPWRFPECCVELPLDVLQHGNESGVDETNNRNAANRGPASDLRLARSPVGVCDVQHG</sequence>
<feature type="region of interest" description="Disordered" evidence="1">
    <location>
        <begin position="1"/>
        <end position="23"/>
    </location>
</feature>
<evidence type="ECO:0000313" key="3">
    <source>
        <dbReference type="Proteomes" id="UP001500842"/>
    </source>
</evidence>
<feature type="region of interest" description="Disordered" evidence="1">
    <location>
        <begin position="90"/>
        <end position="112"/>
    </location>
</feature>
<feature type="compositionally biased region" description="Basic and acidic residues" evidence="1">
    <location>
        <begin position="8"/>
        <end position="23"/>
    </location>
</feature>
<evidence type="ECO:0000256" key="1">
    <source>
        <dbReference type="SAM" id="MobiDB-lite"/>
    </source>
</evidence>
<feature type="compositionally biased region" description="Basic and acidic residues" evidence="1">
    <location>
        <begin position="51"/>
        <end position="71"/>
    </location>
</feature>
<dbReference type="Proteomes" id="UP001500842">
    <property type="component" value="Unassembled WGS sequence"/>
</dbReference>
<gene>
    <name evidence="2" type="ORF">GCM10009788_25540</name>
</gene>
<keyword evidence="3" id="KW-1185">Reference proteome</keyword>
<comment type="caution">
    <text evidence="2">The sequence shown here is derived from an EMBL/GenBank/DDBJ whole genome shotgun (WGS) entry which is preliminary data.</text>
</comment>
<name>A0ABN2AJL3_9ACTN</name>
<reference evidence="2 3" key="1">
    <citation type="journal article" date="2019" name="Int. J. Syst. Evol. Microbiol.">
        <title>The Global Catalogue of Microorganisms (GCM) 10K type strain sequencing project: providing services to taxonomists for standard genome sequencing and annotation.</title>
        <authorList>
            <consortium name="The Broad Institute Genomics Platform"/>
            <consortium name="The Broad Institute Genome Sequencing Center for Infectious Disease"/>
            <person name="Wu L."/>
            <person name="Ma J."/>
        </authorList>
    </citation>
    <scope>NUCLEOTIDE SEQUENCE [LARGE SCALE GENOMIC DNA]</scope>
    <source>
        <strain evidence="2 3">JCM 14942</strain>
    </source>
</reference>
<evidence type="ECO:0000313" key="2">
    <source>
        <dbReference type="EMBL" id="GAA1520558.1"/>
    </source>
</evidence>
<protein>
    <submittedName>
        <fullName evidence="2">Uncharacterized protein</fullName>
    </submittedName>
</protein>
<dbReference type="EMBL" id="BAAAOR010000023">
    <property type="protein sequence ID" value="GAA1520558.1"/>
    <property type="molecule type" value="Genomic_DNA"/>
</dbReference>
<feature type="region of interest" description="Disordered" evidence="1">
    <location>
        <begin position="38"/>
        <end position="71"/>
    </location>
</feature>
<organism evidence="2 3">
    <name type="scientific">Nocardioides humi</name>
    <dbReference type="NCBI Taxonomy" id="449461"/>
    <lineage>
        <taxon>Bacteria</taxon>
        <taxon>Bacillati</taxon>
        <taxon>Actinomycetota</taxon>
        <taxon>Actinomycetes</taxon>
        <taxon>Propionibacteriales</taxon>
        <taxon>Nocardioidaceae</taxon>
        <taxon>Nocardioides</taxon>
    </lineage>
</organism>
<proteinExistence type="predicted"/>
<accession>A0ABN2AJL3</accession>